<feature type="non-terminal residue" evidence="2">
    <location>
        <position position="216"/>
    </location>
</feature>
<evidence type="ECO:0000313" key="2">
    <source>
        <dbReference type="EMBL" id="SVD30325.1"/>
    </source>
</evidence>
<dbReference type="SUPFAM" id="SSF53448">
    <property type="entry name" value="Nucleotide-diphospho-sugar transferases"/>
    <property type="match status" value="1"/>
</dbReference>
<proteinExistence type="predicted"/>
<dbReference type="PANTHER" id="PTHR48090:SF7">
    <property type="entry name" value="RFBJ PROTEIN"/>
    <property type="match status" value="1"/>
</dbReference>
<dbReference type="CDD" id="cd04179">
    <property type="entry name" value="DPM_DPG-synthase_like"/>
    <property type="match status" value="1"/>
</dbReference>
<dbReference type="InterPro" id="IPR029044">
    <property type="entry name" value="Nucleotide-diphossugar_trans"/>
</dbReference>
<protein>
    <recommendedName>
        <fullName evidence="1">Glycosyltransferase 2-like domain-containing protein</fullName>
    </recommendedName>
</protein>
<dbReference type="PANTHER" id="PTHR48090">
    <property type="entry name" value="UNDECAPRENYL-PHOSPHATE 4-DEOXY-4-FORMAMIDO-L-ARABINOSE TRANSFERASE-RELATED"/>
    <property type="match status" value="1"/>
</dbReference>
<dbReference type="Pfam" id="PF00535">
    <property type="entry name" value="Glycos_transf_2"/>
    <property type="match status" value="1"/>
</dbReference>
<feature type="domain" description="Glycosyltransferase 2-like" evidence="1">
    <location>
        <begin position="6"/>
        <end position="163"/>
    </location>
</feature>
<sequence>MKLIVQIPCLNEEETLGATMADIPRQIEGIDAVEILIIDDGSTDRTSEVARENGADHIVRFAQNRGLGHAFKAGFDTALRLGADIIINTDGDNQYFGGDVETLVQPILEQRADLVIGDRRTGEIGHFSLLKRALQTYGSRVISRLGGLQIPDVASGFRAYTRETALKISMFTDFDHTAEHVVQAGQDHWAVVAVPIRTNPKARESRLFSNVGEFVL</sequence>
<name>A0A382U8Y7_9ZZZZ</name>
<evidence type="ECO:0000259" key="1">
    <source>
        <dbReference type="Pfam" id="PF00535"/>
    </source>
</evidence>
<dbReference type="Gene3D" id="3.90.550.10">
    <property type="entry name" value="Spore Coat Polysaccharide Biosynthesis Protein SpsA, Chain A"/>
    <property type="match status" value="1"/>
</dbReference>
<reference evidence="2" key="1">
    <citation type="submission" date="2018-05" db="EMBL/GenBank/DDBJ databases">
        <authorList>
            <person name="Lanie J.A."/>
            <person name="Ng W.-L."/>
            <person name="Kazmierczak K.M."/>
            <person name="Andrzejewski T.M."/>
            <person name="Davidsen T.M."/>
            <person name="Wayne K.J."/>
            <person name="Tettelin H."/>
            <person name="Glass J.I."/>
            <person name="Rusch D."/>
            <person name="Podicherti R."/>
            <person name="Tsui H.-C.T."/>
            <person name="Winkler M.E."/>
        </authorList>
    </citation>
    <scope>NUCLEOTIDE SEQUENCE</scope>
</reference>
<dbReference type="InterPro" id="IPR050256">
    <property type="entry name" value="Glycosyltransferase_2"/>
</dbReference>
<gene>
    <name evidence="2" type="ORF">METZ01_LOCUS383179</name>
</gene>
<dbReference type="InterPro" id="IPR001173">
    <property type="entry name" value="Glyco_trans_2-like"/>
</dbReference>
<organism evidence="2">
    <name type="scientific">marine metagenome</name>
    <dbReference type="NCBI Taxonomy" id="408172"/>
    <lineage>
        <taxon>unclassified sequences</taxon>
        <taxon>metagenomes</taxon>
        <taxon>ecological metagenomes</taxon>
    </lineage>
</organism>
<accession>A0A382U8Y7</accession>
<dbReference type="EMBL" id="UINC01142155">
    <property type="protein sequence ID" value="SVD30325.1"/>
    <property type="molecule type" value="Genomic_DNA"/>
</dbReference>
<dbReference type="AlphaFoldDB" id="A0A382U8Y7"/>